<dbReference type="InterPro" id="IPR053271">
    <property type="entry name" value="DDT_domain"/>
</dbReference>
<keyword evidence="3 4" id="KW-0539">Nucleus</keyword>
<reference evidence="8" key="2">
    <citation type="submission" date="2024-07" db="EMBL/GenBank/DDBJ databases">
        <title>Two chromosome-level genome assemblies of Korean endemic species Abeliophyllum distichum and Forsythia ovata (Oleaceae).</title>
        <authorList>
            <person name="Mun J.H."/>
        </authorList>
    </citation>
    <scope>NUCLEOTIDE SEQUENCE</scope>
    <source>
        <strain evidence="8">KNKB198505000391</strain>
        <tissue evidence="8">Leaf</tissue>
    </source>
</reference>
<evidence type="ECO:0000313" key="10">
    <source>
        <dbReference type="Proteomes" id="UP001604336"/>
    </source>
</evidence>
<dbReference type="Proteomes" id="UP001604336">
    <property type="component" value="Unassembled WGS sequence"/>
</dbReference>
<dbReference type="InterPro" id="IPR013136">
    <property type="entry name" value="WSTF_Acf1_Cbp146"/>
</dbReference>
<dbReference type="PANTHER" id="PTHR15546">
    <property type="entry name" value="BROMODOMAIN ADJACENT TO ZINC FINGER DOMAIN, 2A"/>
    <property type="match status" value="1"/>
</dbReference>
<dbReference type="GO" id="GO:0000785">
    <property type="term" value="C:chromatin"/>
    <property type="evidence" value="ECO:0007669"/>
    <property type="project" value="UniProtKB-ARBA"/>
</dbReference>
<evidence type="ECO:0000259" key="6">
    <source>
        <dbReference type="PROSITE" id="PS50827"/>
    </source>
</evidence>
<dbReference type="Pfam" id="PF15612">
    <property type="entry name" value="WHIM1"/>
    <property type="match status" value="1"/>
</dbReference>
<feature type="domain" description="DDT" evidence="6">
    <location>
        <begin position="294"/>
        <end position="355"/>
    </location>
</feature>
<comment type="caution">
    <text evidence="8">The sequence shown here is derived from an EMBL/GenBank/DDBJ whole genome shotgun (WGS) entry which is preliminary data.</text>
</comment>
<dbReference type="Pfam" id="PF10537">
    <property type="entry name" value="WAC_Acf1_DNA_bd"/>
    <property type="match status" value="1"/>
</dbReference>
<evidence type="ECO:0000259" key="7">
    <source>
        <dbReference type="PROSITE" id="PS51136"/>
    </source>
</evidence>
<evidence type="ECO:0000256" key="4">
    <source>
        <dbReference type="PROSITE-ProRule" id="PRU00475"/>
    </source>
</evidence>
<reference evidence="10" key="1">
    <citation type="submission" date="2024-07" db="EMBL/GenBank/DDBJ databases">
        <title>Two chromosome-level genome assemblies of Korean endemic species Abeliophyllum distichum and Forsythia ovata (Oleaceae).</title>
        <authorList>
            <person name="Jang H."/>
        </authorList>
    </citation>
    <scope>NUCLEOTIDE SEQUENCE [LARGE SCALE GENOMIC DNA]</scope>
</reference>
<dbReference type="InterPro" id="IPR028942">
    <property type="entry name" value="WHIM1_dom"/>
</dbReference>
<name>A0ABD1SFN0_9LAMI</name>
<feature type="region of interest" description="Disordered" evidence="5">
    <location>
        <begin position="229"/>
        <end position="257"/>
    </location>
</feature>
<evidence type="ECO:0000256" key="1">
    <source>
        <dbReference type="ARBA" id="ARBA00004123"/>
    </source>
</evidence>
<dbReference type="SMART" id="SM00571">
    <property type="entry name" value="DDT"/>
    <property type="match status" value="1"/>
</dbReference>
<comment type="subcellular location">
    <subcellularLocation>
        <location evidence="1 4">Nucleus</location>
    </subcellularLocation>
</comment>
<dbReference type="InterPro" id="IPR028941">
    <property type="entry name" value="WHIM2_dom"/>
</dbReference>
<protein>
    <submittedName>
        <fullName evidence="8">DDT domain-containing protein</fullName>
    </submittedName>
</protein>
<dbReference type="PROSITE" id="PS51136">
    <property type="entry name" value="WAC"/>
    <property type="match status" value="1"/>
</dbReference>
<evidence type="ECO:0000313" key="8">
    <source>
        <dbReference type="EMBL" id="KAL2498502.1"/>
    </source>
</evidence>
<dbReference type="InterPro" id="IPR018501">
    <property type="entry name" value="DDT_dom"/>
</dbReference>
<feature type="region of interest" description="Disordered" evidence="5">
    <location>
        <begin position="445"/>
        <end position="468"/>
    </location>
</feature>
<dbReference type="Pfam" id="PF15613">
    <property type="entry name" value="WSD"/>
    <property type="match status" value="1"/>
</dbReference>
<evidence type="ECO:0000313" key="9">
    <source>
        <dbReference type="EMBL" id="KAL2498514.1"/>
    </source>
</evidence>
<dbReference type="GO" id="GO:0005634">
    <property type="term" value="C:nucleus"/>
    <property type="evidence" value="ECO:0007669"/>
    <property type="project" value="UniProtKB-SubCell"/>
</dbReference>
<dbReference type="EMBL" id="JBFOLK010000007">
    <property type="protein sequence ID" value="KAL2498502.1"/>
    <property type="molecule type" value="Genomic_DNA"/>
</dbReference>
<keyword evidence="10" id="KW-1185">Reference proteome</keyword>
<feature type="compositionally biased region" description="Basic and acidic residues" evidence="5">
    <location>
        <begin position="512"/>
        <end position="528"/>
    </location>
</feature>
<dbReference type="EMBL" id="JBFOLK010000007">
    <property type="protein sequence ID" value="KAL2498514.1"/>
    <property type="molecule type" value="Genomic_DNA"/>
</dbReference>
<dbReference type="AlphaFoldDB" id="A0ABD1SFN0"/>
<dbReference type="PROSITE" id="PS50827">
    <property type="entry name" value="DDT"/>
    <property type="match status" value="1"/>
</dbReference>
<dbReference type="Pfam" id="PF02791">
    <property type="entry name" value="DDT"/>
    <property type="match status" value="1"/>
</dbReference>
<evidence type="ECO:0000256" key="2">
    <source>
        <dbReference type="ARBA" id="ARBA00023054"/>
    </source>
</evidence>
<organism evidence="8 10">
    <name type="scientific">Abeliophyllum distichum</name>
    <dbReference type="NCBI Taxonomy" id="126358"/>
    <lineage>
        <taxon>Eukaryota</taxon>
        <taxon>Viridiplantae</taxon>
        <taxon>Streptophyta</taxon>
        <taxon>Embryophyta</taxon>
        <taxon>Tracheophyta</taxon>
        <taxon>Spermatophyta</taxon>
        <taxon>Magnoliopsida</taxon>
        <taxon>eudicotyledons</taxon>
        <taxon>Gunneridae</taxon>
        <taxon>Pentapetalae</taxon>
        <taxon>asterids</taxon>
        <taxon>lamiids</taxon>
        <taxon>Lamiales</taxon>
        <taxon>Oleaceae</taxon>
        <taxon>Forsythieae</taxon>
        <taxon>Abeliophyllum</taxon>
    </lineage>
</organism>
<keyword evidence="2" id="KW-0175">Coiled coil</keyword>
<evidence type="ECO:0000256" key="5">
    <source>
        <dbReference type="SAM" id="MobiDB-lite"/>
    </source>
</evidence>
<evidence type="ECO:0000256" key="3">
    <source>
        <dbReference type="ARBA" id="ARBA00023242"/>
    </source>
</evidence>
<dbReference type="PANTHER" id="PTHR15546:SF2">
    <property type="entry name" value="DDT DOMAIN-CONTAINING PROTEIN DDB_G0282237"/>
    <property type="match status" value="1"/>
</dbReference>
<proteinExistence type="predicted"/>
<feature type="region of interest" description="Disordered" evidence="5">
    <location>
        <begin position="503"/>
        <end position="528"/>
    </location>
</feature>
<feature type="domain" description="WAC" evidence="7">
    <location>
        <begin position="22"/>
        <end position="128"/>
    </location>
</feature>
<gene>
    <name evidence="8" type="ORF">Adt_24052</name>
    <name evidence="9" type="ORF">Adt_24064</name>
</gene>
<sequence>MPLYKRKPFSLVEKPKDLKPQELVFQVRFTKEIFRDYSEYLKRINLYRKRVWTCKATGKINLTYEEALVSEKEAAEKIQNFPKELVAPVLREIQFSMLTLRDLANSVAAKLQGPFSEGAVLNGRKDGRLHRCKIVKVPEEVDKTQYEVAWLGSDNKVTGKALVKGEHLTGKKLPFTRAVLKSFIKDSTYRSFPWVLHDSLAKEHGISTAPPKELKSKISIEDGLIVSNRKRKRSDHEKNTGEANENGFVHRKGNEKPEAQAIKYPTDDLLVQPSEEDQYLTERPSPCRDFCVPMECVGNLLMVWDFCTSFGRLLNLSPFSLGDFENAICHKDSTPPLIVESYSALLRLLIKDNGDFSMAIENKKRKPKITAITWTEYLCDFVETSCALKLSTYVSTIKRGHYGLLDINVKLEIFRELVARVLETDIVREKLDEYIEERHAFASTRRDEALEEGKKRREEKGRRKAETDVKEVVVEHTLKSAASNHNGLNGVISEKRNEKVIFRQNHSSGNSESERGIIPEKNAKKQKDANALIEDTNNSSRKALKLMKVDIKEAIETKNTAQRKEYLEREMEKRIVRTNSLGKDRNRNRYWFFRREAKIFVESTDSMQWGYYETKEELDALIGSLNPKGERERALKKQLEKNYNKINLELQKRSKEAAHRIAMEEEAVLRRSTRVRAPPRENPAFAFLKYVNKWKEL</sequence>
<accession>A0ABD1SFN0</accession>